<name>A0ABS5PEX3_9FLAO</name>
<keyword evidence="3" id="KW-1185">Reference proteome</keyword>
<gene>
    <name evidence="2" type="ORF">KHA90_17635</name>
</gene>
<dbReference type="RefSeq" id="WP_213303749.1">
    <property type="nucleotide sequence ID" value="NZ_JAGYVZ010000017.1"/>
</dbReference>
<dbReference type="EMBL" id="JAGYVZ010000017">
    <property type="protein sequence ID" value="MBS7232844.1"/>
    <property type="molecule type" value="Genomic_DNA"/>
</dbReference>
<sequence>MKQKLVIAFDIQNQDGQSLLNGNNANGYIGDIQAIEIESNEINWDLIKIRSFLSEFHLGLIVKLAPNDDLSLEIPDIIPEGKALNLHQRFSSIAELHQVGKFQIKEMENSRDCRLREQSFEPQPKHTGFAHWKSPD</sequence>
<feature type="region of interest" description="Disordered" evidence="1">
    <location>
        <begin position="117"/>
        <end position="136"/>
    </location>
</feature>
<protein>
    <submittedName>
        <fullName evidence="2">Uncharacterized protein</fullName>
    </submittedName>
</protein>
<proteinExistence type="predicted"/>
<comment type="caution">
    <text evidence="2">The sequence shown here is derived from an EMBL/GenBank/DDBJ whole genome shotgun (WGS) entry which is preliminary data.</text>
</comment>
<organism evidence="2 3">
    <name type="scientific">Flavobacterium psychroterrae</name>
    <dbReference type="NCBI Taxonomy" id="2133767"/>
    <lineage>
        <taxon>Bacteria</taxon>
        <taxon>Pseudomonadati</taxon>
        <taxon>Bacteroidota</taxon>
        <taxon>Flavobacteriia</taxon>
        <taxon>Flavobacteriales</taxon>
        <taxon>Flavobacteriaceae</taxon>
        <taxon>Flavobacterium</taxon>
    </lineage>
</organism>
<reference evidence="2 3" key="1">
    <citation type="journal article" date="2018" name="Int. J. Syst. Evol. Microbiol.">
        <title>Flavobacterium chryseum sp. nov. and Flavobacterium psychroterrae sp. nov., novel environmental bacteria isolated from Antarctica.</title>
        <authorList>
            <person name="Kralova S."/>
            <person name="Svec P."/>
            <person name="Busse H.J."/>
            <person name="Stankova E."/>
            <person name="Vaczi P."/>
            <person name="Sedlacek I."/>
        </authorList>
    </citation>
    <scope>NUCLEOTIDE SEQUENCE [LARGE SCALE GENOMIC DNA]</scope>
    <source>
        <strain evidence="2 3">CCM 8827</strain>
    </source>
</reference>
<accession>A0ABS5PEX3</accession>
<evidence type="ECO:0000256" key="1">
    <source>
        <dbReference type="SAM" id="MobiDB-lite"/>
    </source>
</evidence>
<dbReference type="Proteomes" id="UP000722625">
    <property type="component" value="Unassembled WGS sequence"/>
</dbReference>
<evidence type="ECO:0000313" key="2">
    <source>
        <dbReference type="EMBL" id="MBS7232844.1"/>
    </source>
</evidence>
<evidence type="ECO:0000313" key="3">
    <source>
        <dbReference type="Proteomes" id="UP000722625"/>
    </source>
</evidence>